<accession>A0A7W2FT84</accession>
<comment type="caution">
    <text evidence="3">The sequence shown here is derived from an EMBL/GenBank/DDBJ whole genome shotgun (WGS) entry which is preliminary data.</text>
</comment>
<name>A0A7W2FT84_9VIBR</name>
<dbReference type="RefSeq" id="WP_182109795.1">
    <property type="nucleotide sequence ID" value="NZ_JACFYF010000011.1"/>
</dbReference>
<feature type="domain" description="CN hydrolase" evidence="2">
    <location>
        <begin position="6"/>
        <end position="252"/>
    </location>
</feature>
<dbReference type="SUPFAM" id="SSF56317">
    <property type="entry name" value="Carbon-nitrogen hydrolase"/>
    <property type="match status" value="1"/>
</dbReference>
<dbReference type="Pfam" id="PF00795">
    <property type="entry name" value="CN_hydrolase"/>
    <property type="match status" value="1"/>
</dbReference>
<dbReference type="InterPro" id="IPR050345">
    <property type="entry name" value="Aliph_Amidase/BUP"/>
</dbReference>
<dbReference type="InterPro" id="IPR003010">
    <property type="entry name" value="C-N_Hydrolase"/>
</dbReference>
<dbReference type="CDD" id="cd07197">
    <property type="entry name" value="nitrilase"/>
    <property type="match status" value="1"/>
</dbReference>
<dbReference type="PROSITE" id="PS50263">
    <property type="entry name" value="CN_HYDROLASE"/>
    <property type="match status" value="1"/>
</dbReference>
<evidence type="ECO:0000259" key="2">
    <source>
        <dbReference type="PROSITE" id="PS50263"/>
    </source>
</evidence>
<keyword evidence="4" id="KW-1185">Reference proteome</keyword>
<keyword evidence="1 3" id="KW-0378">Hydrolase</keyword>
<proteinExistence type="predicted"/>
<dbReference type="GO" id="GO:0033388">
    <property type="term" value="P:putrescine biosynthetic process from arginine"/>
    <property type="evidence" value="ECO:0007669"/>
    <property type="project" value="TreeGrafter"/>
</dbReference>
<reference evidence="3 4" key="1">
    <citation type="submission" date="2020-07" db="EMBL/GenBank/DDBJ databases">
        <title>Vibrio marinisediminis sp. nov., isolated from marine sediment.</title>
        <authorList>
            <person name="Ji X."/>
        </authorList>
    </citation>
    <scope>NUCLEOTIDE SEQUENCE [LARGE SCALE GENOMIC DNA]</scope>
    <source>
        <strain evidence="3 4">404</strain>
    </source>
</reference>
<organism evidence="3 4">
    <name type="scientific">Vibrio marinisediminis</name>
    <dbReference type="NCBI Taxonomy" id="2758441"/>
    <lineage>
        <taxon>Bacteria</taxon>
        <taxon>Pseudomonadati</taxon>
        <taxon>Pseudomonadota</taxon>
        <taxon>Gammaproteobacteria</taxon>
        <taxon>Vibrionales</taxon>
        <taxon>Vibrionaceae</taxon>
        <taxon>Vibrio</taxon>
    </lineage>
</organism>
<dbReference type="PANTHER" id="PTHR43674">
    <property type="entry name" value="NITRILASE C965.09-RELATED"/>
    <property type="match status" value="1"/>
</dbReference>
<evidence type="ECO:0000256" key="1">
    <source>
        <dbReference type="ARBA" id="ARBA00022801"/>
    </source>
</evidence>
<dbReference type="InterPro" id="IPR036526">
    <property type="entry name" value="C-N_Hydrolase_sf"/>
</dbReference>
<evidence type="ECO:0000313" key="3">
    <source>
        <dbReference type="EMBL" id="MBA5763785.1"/>
    </source>
</evidence>
<protein>
    <submittedName>
        <fullName evidence="3">Carbon-nitrogen hydrolase family protein</fullName>
    </submittedName>
</protein>
<dbReference type="EMBL" id="JACFYF010000011">
    <property type="protein sequence ID" value="MBA5763785.1"/>
    <property type="molecule type" value="Genomic_DNA"/>
</dbReference>
<sequence length="252" mass="27176">MNSNNLTIALAQISVMDGELEANLKQHLGAIKQAAQQGADLVMFPELSLSGYALSRAEELALDSKHSVLRDLSEQAVVHQITIIVGCFLQNGTEKPTISAVICNPTGELNYYAKQYLHVGEEQYCSAGKHNHYLRLKGYKLALAICADFSNPQHGRDAGEDEADIYLASALISATGYSEDAKILANLAATYRMPVLLSNHISDTGGWQAAGNSAVWNADGTVAFAVDNTKTCLGLVEMTGNQIVGRTYFIHN</sequence>
<dbReference type="Proteomes" id="UP000571701">
    <property type="component" value="Unassembled WGS sequence"/>
</dbReference>
<dbReference type="Gene3D" id="3.60.110.10">
    <property type="entry name" value="Carbon-nitrogen hydrolase"/>
    <property type="match status" value="1"/>
</dbReference>
<dbReference type="PANTHER" id="PTHR43674:SF2">
    <property type="entry name" value="BETA-UREIDOPROPIONASE"/>
    <property type="match status" value="1"/>
</dbReference>
<dbReference type="GO" id="GO:0050126">
    <property type="term" value="F:N-carbamoylputrescine amidase activity"/>
    <property type="evidence" value="ECO:0007669"/>
    <property type="project" value="TreeGrafter"/>
</dbReference>
<gene>
    <name evidence="3" type="ORF">H2O73_15580</name>
</gene>
<evidence type="ECO:0000313" key="4">
    <source>
        <dbReference type="Proteomes" id="UP000571701"/>
    </source>
</evidence>
<dbReference type="AlphaFoldDB" id="A0A7W2FT84"/>